<dbReference type="NCBIfam" id="TIGR03696">
    <property type="entry name" value="Rhs_assc_core"/>
    <property type="match status" value="1"/>
</dbReference>
<dbReference type="PANTHER" id="PTHR32305">
    <property type="match status" value="1"/>
</dbReference>
<dbReference type="Proteomes" id="UP000587367">
    <property type="component" value="Unassembled WGS sequence"/>
</dbReference>
<proteinExistence type="predicted"/>
<comment type="caution">
    <text evidence="2">The sequence shown here is derived from an EMBL/GenBank/DDBJ whole genome shotgun (WGS) entry which is preliminary data.</text>
</comment>
<dbReference type="InterPro" id="IPR022385">
    <property type="entry name" value="Rhs_assc_core"/>
</dbReference>
<evidence type="ECO:0000313" key="2">
    <source>
        <dbReference type="EMBL" id="MBB6329599.1"/>
    </source>
</evidence>
<sequence length="295" mass="32458">MYDYGARFYMPDLGRWGVIDPLAEVNRTWSPYRYAYNNPLRFIDPDGRLEDWYKDNQTGNIAWHDGSAERAGETNLTATGNTRVIGSENGQPVQEFNLNSDGSFTANGYMVNNGESVTTLVGSTITSKQGFDLTKWISHLGNEGGDFYSNAGGSGVGHNSPFFRPEIDKIKSLDGFAGAMLTPLAIGQFNPLMDRLEALLGVQVQAFGLIDPVKGVLQESPNQSFYGNTFTGIEDIKVGNRVIGSRVTGAENAFIPSLTKSQLDSVKNKNRSDSSYYSKKSMERTQSILKAMQQK</sequence>
<dbReference type="EMBL" id="JACHKS010000001">
    <property type="protein sequence ID" value="MBB6329599.1"/>
    <property type="molecule type" value="Genomic_DNA"/>
</dbReference>
<keyword evidence="3" id="KW-1185">Reference proteome</keyword>
<name>A0ABR6PZB9_9FLAO</name>
<evidence type="ECO:0000256" key="1">
    <source>
        <dbReference type="SAM" id="MobiDB-lite"/>
    </source>
</evidence>
<gene>
    <name evidence="2" type="ORF">HNP24_000549</name>
</gene>
<dbReference type="Gene3D" id="2.180.10.10">
    <property type="entry name" value="RHS repeat-associated core"/>
    <property type="match status" value="1"/>
</dbReference>
<feature type="region of interest" description="Disordered" evidence="1">
    <location>
        <begin position="268"/>
        <end position="295"/>
    </location>
</feature>
<evidence type="ECO:0000313" key="3">
    <source>
        <dbReference type="Proteomes" id="UP000587367"/>
    </source>
</evidence>
<dbReference type="InterPro" id="IPR050708">
    <property type="entry name" value="T6SS_VgrG/RHS"/>
</dbReference>
<evidence type="ECO:0008006" key="4">
    <source>
        <dbReference type="Google" id="ProtNLM"/>
    </source>
</evidence>
<protein>
    <recommendedName>
        <fullName evidence="4">RHS repeat-associated core domain-containing protein</fullName>
    </recommendedName>
</protein>
<reference evidence="2 3" key="1">
    <citation type="submission" date="2020-08" db="EMBL/GenBank/DDBJ databases">
        <title>Functional genomics of gut bacteria from endangered species of beetles.</title>
        <authorList>
            <person name="Carlos-Shanley C."/>
        </authorList>
    </citation>
    <scope>NUCLEOTIDE SEQUENCE [LARGE SCALE GENOMIC DNA]</scope>
    <source>
        <strain evidence="2 3">S00068</strain>
    </source>
</reference>
<feature type="compositionally biased region" description="Polar residues" evidence="1">
    <location>
        <begin position="273"/>
        <end position="295"/>
    </location>
</feature>
<organism evidence="2 3">
    <name type="scientific">Chryseobacterium sediminis</name>
    <dbReference type="NCBI Taxonomy" id="1679494"/>
    <lineage>
        <taxon>Bacteria</taxon>
        <taxon>Pseudomonadati</taxon>
        <taxon>Bacteroidota</taxon>
        <taxon>Flavobacteriia</taxon>
        <taxon>Flavobacteriales</taxon>
        <taxon>Weeksellaceae</taxon>
        <taxon>Chryseobacterium group</taxon>
        <taxon>Chryseobacterium</taxon>
    </lineage>
</organism>
<dbReference type="PANTHER" id="PTHR32305:SF15">
    <property type="entry name" value="PROTEIN RHSA-RELATED"/>
    <property type="match status" value="1"/>
</dbReference>
<accession>A0ABR6PZB9</accession>